<dbReference type="UniPathway" id="UPA00077">
    <property type="reaction ID" value="UER00156"/>
</dbReference>
<evidence type="ECO:0000256" key="5">
    <source>
        <dbReference type="ARBA" id="ARBA00022679"/>
    </source>
</evidence>
<dbReference type="PROSITE" id="PS00792">
    <property type="entry name" value="DHPS_1"/>
    <property type="match status" value="1"/>
</dbReference>
<evidence type="ECO:0000256" key="9">
    <source>
        <dbReference type="RuleBase" id="RU361205"/>
    </source>
</evidence>
<dbReference type="NCBIfam" id="TIGR01496">
    <property type="entry name" value="DHPS"/>
    <property type="match status" value="1"/>
</dbReference>
<dbReference type="SUPFAM" id="SSF51717">
    <property type="entry name" value="Dihydropteroate synthetase-like"/>
    <property type="match status" value="1"/>
</dbReference>
<protein>
    <recommendedName>
        <fullName evidence="4 9">Dihydropteroate synthase</fullName>
        <shortName evidence="9">DHPS</shortName>
        <ecNumber evidence="4 9">2.5.1.15</ecNumber>
    </recommendedName>
    <alternativeName>
        <fullName evidence="9">Dihydropteroate pyrophosphorylase</fullName>
    </alternativeName>
</protein>
<keyword evidence="7 9" id="KW-0460">Magnesium</keyword>
<dbReference type="AlphaFoldDB" id="A0A1G9MUE7"/>
<dbReference type="EMBL" id="FNFO01000008">
    <property type="protein sequence ID" value="SDL77912.1"/>
    <property type="molecule type" value="Genomic_DNA"/>
</dbReference>
<evidence type="ECO:0000256" key="6">
    <source>
        <dbReference type="ARBA" id="ARBA00022723"/>
    </source>
</evidence>
<evidence type="ECO:0000313" key="12">
    <source>
        <dbReference type="Proteomes" id="UP000198510"/>
    </source>
</evidence>
<keyword evidence="12" id="KW-1185">Reference proteome</keyword>
<keyword evidence="5 9" id="KW-0808">Transferase</keyword>
<dbReference type="Proteomes" id="UP000198510">
    <property type="component" value="Unassembled WGS sequence"/>
</dbReference>
<evidence type="ECO:0000256" key="3">
    <source>
        <dbReference type="ARBA" id="ARBA00004763"/>
    </source>
</evidence>
<dbReference type="RefSeq" id="WP_089684925.1">
    <property type="nucleotide sequence ID" value="NZ_FNFO01000008.1"/>
</dbReference>
<comment type="cofactor">
    <cofactor evidence="2 9">
        <name>Mg(2+)</name>
        <dbReference type="ChEBI" id="CHEBI:18420"/>
    </cofactor>
</comment>
<dbReference type="GO" id="GO:0004156">
    <property type="term" value="F:dihydropteroate synthase activity"/>
    <property type="evidence" value="ECO:0007669"/>
    <property type="project" value="UniProtKB-EC"/>
</dbReference>
<dbReference type="GO" id="GO:0046872">
    <property type="term" value="F:metal ion binding"/>
    <property type="evidence" value="ECO:0007669"/>
    <property type="project" value="UniProtKB-KW"/>
</dbReference>
<comment type="catalytic activity">
    <reaction evidence="1">
        <text>(7,8-dihydropterin-6-yl)methyl diphosphate + 4-aminobenzoate = 7,8-dihydropteroate + diphosphate</text>
        <dbReference type="Rhea" id="RHEA:19949"/>
        <dbReference type="ChEBI" id="CHEBI:17836"/>
        <dbReference type="ChEBI" id="CHEBI:17839"/>
        <dbReference type="ChEBI" id="CHEBI:33019"/>
        <dbReference type="ChEBI" id="CHEBI:72950"/>
        <dbReference type="EC" id="2.5.1.15"/>
    </reaction>
</comment>
<keyword evidence="8 9" id="KW-0289">Folate biosynthesis</keyword>
<dbReference type="InterPro" id="IPR000489">
    <property type="entry name" value="Pterin-binding_dom"/>
</dbReference>
<dbReference type="EC" id="2.5.1.15" evidence="4 9"/>
<dbReference type="PANTHER" id="PTHR20941:SF1">
    <property type="entry name" value="FOLIC ACID SYNTHESIS PROTEIN FOL1"/>
    <property type="match status" value="1"/>
</dbReference>
<evidence type="ECO:0000256" key="8">
    <source>
        <dbReference type="ARBA" id="ARBA00022909"/>
    </source>
</evidence>
<sequence>MDNLLFTPPRTLRIHDRLLDLSTPRVMGILNVTQDSFYDQSRYPTVTLALQKAEQMLQQGATFLDVGGYSSRPGADDIPVDEELRRVVPVIEALAQRFPEAVLSVDTFRAAVAERAVEAGAALVNDISGGELDPDMFATVGRLQMPYILMHMRGTPQTMTTLNQYEDLVQELVDFFQEKVYFLRKHLVKDIILDPGFGFAKNRTQNFALLAELDTLKMLELPLLVGLSRKSLIWRTLGIKPEEALNGTTVLHTLALQKGANILRVHDVKEAMEVIQLVNCLPH</sequence>
<comment type="pathway">
    <text evidence="3 9">Cofactor biosynthesis; tetrahydrofolate biosynthesis; 7,8-dihydrofolate from 2-amino-4-hydroxy-6-hydroxymethyl-7,8-dihydropteridine diphosphate and 4-aminobenzoate: step 1/2.</text>
</comment>
<reference evidence="11 12" key="1">
    <citation type="submission" date="2016-10" db="EMBL/GenBank/DDBJ databases">
        <authorList>
            <person name="de Groot N.N."/>
        </authorList>
    </citation>
    <scope>NUCLEOTIDE SEQUENCE [LARGE SCALE GENOMIC DNA]</scope>
    <source>
        <strain evidence="11 12">DSM 25186</strain>
    </source>
</reference>
<dbReference type="GO" id="GO:0046654">
    <property type="term" value="P:tetrahydrofolate biosynthetic process"/>
    <property type="evidence" value="ECO:0007669"/>
    <property type="project" value="UniProtKB-UniPathway"/>
</dbReference>
<dbReference type="GO" id="GO:0046656">
    <property type="term" value="P:folic acid biosynthetic process"/>
    <property type="evidence" value="ECO:0007669"/>
    <property type="project" value="UniProtKB-KW"/>
</dbReference>
<evidence type="ECO:0000313" key="11">
    <source>
        <dbReference type="EMBL" id="SDL77912.1"/>
    </source>
</evidence>
<dbReference type="CDD" id="cd00739">
    <property type="entry name" value="DHPS"/>
    <property type="match status" value="1"/>
</dbReference>
<evidence type="ECO:0000256" key="7">
    <source>
        <dbReference type="ARBA" id="ARBA00022842"/>
    </source>
</evidence>
<evidence type="ECO:0000256" key="4">
    <source>
        <dbReference type="ARBA" id="ARBA00012458"/>
    </source>
</evidence>
<dbReference type="PROSITE" id="PS50972">
    <property type="entry name" value="PTERIN_BINDING"/>
    <property type="match status" value="1"/>
</dbReference>
<dbReference type="PANTHER" id="PTHR20941">
    <property type="entry name" value="FOLATE SYNTHESIS PROTEINS"/>
    <property type="match status" value="1"/>
</dbReference>
<dbReference type="Pfam" id="PF00809">
    <property type="entry name" value="Pterin_bind"/>
    <property type="match status" value="1"/>
</dbReference>
<gene>
    <name evidence="11" type="ORF">SAMN05421823_10892</name>
</gene>
<dbReference type="GO" id="GO:0005829">
    <property type="term" value="C:cytosol"/>
    <property type="evidence" value="ECO:0007669"/>
    <property type="project" value="TreeGrafter"/>
</dbReference>
<comment type="function">
    <text evidence="9">Catalyzes the condensation of para-aminobenzoate (pABA) with 6-hydroxymethyl-7,8-dihydropterin diphosphate (DHPt-PP) to form 7,8-dihydropteroate (H2Pte), the immediate precursor of folate derivatives.</text>
</comment>
<accession>A0A1G9MUE7</accession>
<dbReference type="OrthoDB" id="9811744at2"/>
<evidence type="ECO:0000259" key="10">
    <source>
        <dbReference type="PROSITE" id="PS50972"/>
    </source>
</evidence>
<dbReference type="InterPro" id="IPR006390">
    <property type="entry name" value="DHP_synth_dom"/>
</dbReference>
<dbReference type="InterPro" id="IPR045031">
    <property type="entry name" value="DHP_synth-like"/>
</dbReference>
<dbReference type="Gene3D" id="3.20.20.20">
    <property type="entry name" value="Dihydropteroate synthase-like"/>
    <property type="match status" value="1"/>
</dbReference>
<keyword evidence="6 9" id="KW-0479">Metal-binding</keyword>
<name>A0A1G9MUE7_9BACT</name>
<dbReference type="InterPro" id="IPR011005">
    <property type="entry name" value="Dihydropteroate_synth-like_sf"/>
</dbReference>
<feature type="domain" description="Pterin-binding" evidence="10">
    <location>
        <begin position="24"/>
        <end position="276"/>
    </location>
</feature>
<comment type="similarity">
    <text evidence="9">Belongs to the DHPS family.</text>
</comment>
<evidence type="ECO:0000256" key="1">
    <source>
        <dbReference type="ARBA" id="ARBA00000012"/>
    </source>
</evidence>
<dbReference type="STRING" id="1075417.SAMN05421823_10892"/>
<proteinExistence type="inferred from homology"/>
<organism evidence="11 12">
    <name type="scientific">Catalinimonas alkaloidigena</name>
    <dbReference type="NCBI Taxonomy" id="1075417"/>
    <lineage>
        <taxon>Bacteria</taxon>
        <taxon>Pseudomonadati</taxon>
        <taxon>Bacteroidota</taxon>
        <taxon>Cytophagia</taxon>
        <taxon>Cytophagales</taxon>
        <taxon>Catalimonadaceae</taxon>
        <taxon>Catalinimonas</taxon>
    </lineage>
</organism>
<evidence type="ECO:0000256" key="2">
    <source>
        <dbReference type="ARBA" id="ARBA00001946"/>
    </source>
</evidence>